<protein>
    <submittedName>
        <fullName evidence="4">Zinc carboxypeptidase domain protein</fullName>
    </submittedName>
</protein>
<dbReference type="InterPro" id="IPR050821">
    <property type="entry name" value="Cytosolic_carboxypeptidase"/>
</dbReference>
<dbReference type="STRING" id="990268.JCM19235_10"/>
<evidence type="ECO:0000313" key="4">
    <source>
        <dbReference type="EMBL" id="GAL23422.1"/>
    </source>
</evidence>
<dbReference type="InterPro" id="IPR040626">
    <property type="entry name" value="Pepdidase_M14_N"/>
</dbReference>
<dbReference type="AlphaFoldDB" id="A0A090SVS9"/>
<evidence type="ECO:0000256" key="1">
    <source>
        <dbReference type="ARBA" id="ARBA00001947"/>
    </source>
</evidence>
<organism evidence="4 5">
    <name type="scientific">Vibrio maritimus</name>
    <dbReference type="NCBI Taxonomy" id="990268"/>
    <lineage>
        <taxon>Bacteria</taxon>
        <taxon>Pseudomonadati</taxon>
        <taxon>Pseudomonadota</taxon>
        <taxon>Gammaproteobacteria</taxon>
        <taxon>Vibrionales</taxon>
        <taxon>Vibrionaceae</taxon>
        <taxon>Vibrio</taxon>
    </lineage>
</organism>
<dbReference type="PROSITE" id="PS52035">
    <property type="entry name" value="PEPTIDASE_M14"/>
    <property type="match status" value="1"/>
</dbReference>
<dbReference type="PANTHER" id="PTHR12756:SF11">
    <property type="entry name" value="CYTOSOLIC CARBOXYPEPTIDASE 1"/>
    <property type="match status" value="1"/>
</dbReference>
<comment type="caution">
    <text evidence="2">Lacks conserved residue(s) required for the propagation of feature annotation.</text>
</comment>
<sequence>MKIFSNFESGNIEVVSIENRDDIQLKIQNDNQSEFYQWFHFRLETQAEQSHTIKILDLAKSAYPEGWKGYDVVASYDREEWFRIPSEFDGDTLSFHVLPERGSMYFAYFAPYSYDRHLDLLHMAQTEHHCTLETLGHTLDNNDMSLLTFGEPEEGKKNIWVIARQHPGETMAEWFMEGLIQRLVDETDTTAQALLEKAVLYVVPNMNPDGANRGHLRTNAVGVNLNREWQSPSKEKSQRCSWYVRRCSKQASICS</sequence>
<keyword evidence="5" id="KW-1185">Reference proteome</keyword>
<dbReference type="Gene3D" id="2.60.40.3120">
    <property type="match status" value="1"/>
</dbReference>
<evidence type="ECO:0000313" key="5">
    <source>
        <dbReference type="Proteomes" id="UP000029228"/>
    </source>
</evidence>
<evidence type="ECO:0000259" key="3">
    <source>
        <dbReference type="PROSITE" id="PS52035"/>
    </source>
</evidence>
<keyword evidence="4" id="KW-0378">Hydrolase</keyword>
<dbReference type="GO" id="GO:0004181">
    <property type="term" value="F:metallocarboxypeptidase activity"/>
    <property type="evidence" value="ECO:0007669"/>
    <property type="project" value="InterPro"/>
</dbReference>
<accession>A0A090SVS9</accession>
<comment type="similarity">
    <text evidence="2">Belongs to the peptidase M14 family.</text>
</comment>
<dbReference type="Pfam" id="PF00246">
    <property type="entry name" value="Peptidase_M14"/>
    <property type="match status" value="1"/>
</dbReference>
<dbReference type="SUPFAM" id="SSF53187">
    <property type="entry name" value="Zn-dependent exopeptidases"/>
    <property type="match status" value="1"/>
</dbReference>
<dbReference type="GO" id="GO:0006508">
    <property type="term" value="P:proteolysis"/>
    <property type="evidence" value="ECO:0007669"/>
    <property type="project" value="InterPro"/>
</dbReference>
<keyword evidence="4" id="KW-0645">Protease</keyword>
<dbReference type="InterPro" id="IPR000834">
    <property type="entry name" value="Peptidase_M14"/>
</dbReference>
<dbReference type="PANTHER" id="PTHR12756">
    <property type="entry name" value="CYTOSOLIC CARBOXYPEPTIDASE"/>
    <property type="match status" value="1"/>
</dbReference>
<gene>
    <name evidence="4" type="ORF">JCM19235_10</name>
</gene>
<feature type="domain" description="Peptidase M14" evidence="3">
    <location>
        <begin position="110"/>
        <end position="255"/>
    </location>
</feature>
<proteinExistence type="inferred from homology"/>
<dbReference type="GO" id="GO:0008270">
    <property type="term" value="F:zinc ion binding"/>
    <property type="evidence" value="ECO:0007669"/>
    <property type="project" value="InterPro"/>
</dbReference>
<reference evidence="4 5" key="1">
    <citation type="submission" date="2014-09" db="EMBL/GenBank/DDBJ databases">
        <title>Vibrio maritimus JCM 19235. (C45) whole genome shotgun sequence.</title>
        <authorList>
            <person name="Sawabe T."/>
            <person name="Meirelles P."/>
            <person name="Nakanishi M."/>
            <person name="Sayaka M."/>
            <person name="Hattori M."/>
            <person name="Ohkuma M."/>
        </authorList>
    </citation>
    <scope>NUCLEOTIDE SEQUENCE [LARGE SCALE GENOMIC DNA]</scope>
    <source>
        <strain evidence="5">JCM19235</strain>
    </source>
</reference>
<dbReference type="Pfam" id="PF18027">
    <property type="entry name" value="Pepdidase_M14_N"/>
    <property type="match status" value="1"/>
</dbReference>
<comment type="cofactor">
    <cofactor evidence="1">
        <name>Zn(2+)</name>
        <dbReference type="ChEBI" id="CHEBI:29105"/>
    </cofactor>
</comment>
<dbReference type="EMBL" id="BBMR01000022">
    <property type="protein sequence ID" value="GAL23422.1"/>
    <property type="molecule type" value="Genomic_DNA"/>
</dbReference>
<name>A0A090SVS9_9VIBR</name>
<comment type="caution">
    <text evidence="4">The sequence shown here is derived from an EMBL/GenBank/DDBJ whole genome shotgun (WGS) entry which is preliminary data.</text>
</comment>
<dbReference type="Proteomes" id="UP000029228">
    <property type="component" value="Unassembled WGS sequence"/>
</dbReference>
<evidence type="ECO:0000256" key="2">
    <source>
        <dbReference type="PROSITE-ProRule" id="PRU01379"/>
    </source>
</evidence>
<reference evidence="4 5" key="2">
    <citation type="submission" date="2014-09" db="EMBL/GenBank/DDBJ databases">
        <authorList>
            <consortium name="NBRP consortium"/>
            <person name="Sawabe T."/>
            <person name="Meirelles P."/>
            <person name="Nakanishi M."/>
            <person name="Sayaka M."/>
            <person name="Hattori M."/>
            <person name="Ohkuma M."/>
        </authorList>
    </citation>
    <scope>NUCLEOTIDE SEQUENCE [LARGE SCALE GENOMIC DNA]</scope>
    <source>
        <strain evidence="5">JCM19235</strain>
    </source>
</reference>
<dbReference type="Gene3D" id="3.40.630.10">
    <property type="entry name" value="Zn peptidases"/>
    <property type="match status" value="1"/>
</dbReference>
<keyword evidence="4" id="KW-0121">Carboxypeptidase</keyword>